<organism evidence="1 2">
    <name type="scientific">Candidatus Dojkabacteria bacterium</name>
    <dbReference type="NCBI Taxonomy" id="2099670"/>
    <lineage>
        <taxon>Bacteria</taxon>
        <taxon>Candidatus Dojkabacteria</taxon>
    </lineage>
</organism>
<evidence type="ECO:0000313" key="2">
    <source>
        <dbReference type="Proteomes" id="UP000321026"/>
    </source>
</evidence>
<dbReference type="EMBL" id="SSDS01000003">
    <property type="protein sequence ID" value="TXG78868.1"/>
    <property type="molecule type" value="Genomic_DNA"/>
</dbReference>
<comment type="caution">
    <text evidence="1">The sequence shown here is derived from an EMBL/GenBank/DDBJ whole genome shotgun (WGS) entry which is preliminary data.</text>
</comment>
<reference evidence="1 2" key="1">
    <citation type="submission" date="2018-09" db="EMBL/GenBank/DDBJ databases">
        <title>Metagenome Assembled Genomes from an Advanced Water Purification Facility.</title>
        <authorList>
            <person name="Stamps B.W."/>
            <person name="Spear J.R."/>
        </authorList>
    </citation>
    <scope>NUCLEOTIDE SEQUENCE [LARGE SCALE GENOMIC DNA]</scope>
    <source>
        <strain evidence="1">Bin_63_2</strain>
    </source>
</reference>
<dbReference type="AlphaFoldDB" id="A0A5C7JCB4"/>
<dbReference type="Proteomes" id="UP000321026">
    <property type="component" value="Unassembled WGS sequence"/>
</dbReference>
<name>A0A5C7JCB4_9BACT</name>
<evidence type="ECO:0000313" key="1">
    <source>
        <dbReference type="EMBL" id="TXG78868.1"/>
    </source>
</evidence>
<accession>A0A5C7JCB4</accession>
<gene>
    <name evidence="1" type="ORF">E6Q11_00165</name>
</gene>
<sequence length="173" mass="18988">MTVTPEMILATKGANAAIRALAQRIVDTPSGIDVSAGTDVKALVELYHVIQSRQHITTPKPYDWTSLLATIVQRNDDVQPMTLEQYLQFGGKCTIPANVGTIAKHVRYLPNEGTWVGYDEAGLEQCRHEELYHVLVGLAVYEATCLQTHQPDLEQKMRGALLTMGTTLLAAGK</sequence>
<proteinExistence type="predicted"/>
<protein>
    <submittedName>
        <fullName evidence="1">Uncharacterized protein</fullName>
    </submittedName>
</protein>